<dbReference type="Proteomes" id="UP001642464">
    <property type="component" value="Unassembled WGS sequence"/>
</dbReference>
<dbReference type="CDD" id="cd14733">
    <property type="entry name" value="BACK"/>
    <property type="match status" value="1"/>
</dbReference>
<organism evidence="1 2">
    <name type="scientific">Durusdinium trenchii</name>
    <dbReference type="NCBI Taxonomy" id="1381693"/>
    <lineage>
        <taxon>Eukaryota</taxon>
        <taxon>Sar</taxon>
        <taxon>Alveolata</taxon>
        <taxon>Dinophyceae</taxon>
        <taxon>Suessiales</taxon>
        <taxon>Symbiodiniaceae</taxon>
        <taxon>Durusdinium</taxon>
    </lineage>
</organism>
<evidence type="ECO:0000313" key="2">
    <source>
        <dbReference type="Proteomes" id="UP001642464"/>
    </source>
</evidence>
<accession>A0ABP0S810</accession>
<comment type="caution">
    <text evidence="1">The sequence shown here is derived from an EMBL/GenBank/DDBJ whole genome shotgun (WGS) entry which is preliminary data.</text>
</comment>
<reference evidence="1 2" key="1">
    <citation type="submission" date="2024-02" db="EMBL/GenBank/DDBJ databases">
        <authorList>
            <person name="Chen Y."/>
            <person name="Shah S."/>
            <person name="Dougan E. K."/>
            <person name="Thang M."/>
            <person name="Chan C."/>
        </authorList>
    </citation>
    <scope>NUCLEOTIDE SEQUENCE [LARGE SCALE GENOMIC DNA]</scope>
</reference>
<dbReference type="EMBL" id="CAXAMM010043095">
    <property type="protein sequence ID" value="CAK9108444.1"/>
    <property type="molecule type" value="Genomic_DNA"/>
</dbReference>
<evidence type="ECO:0000313" key="1">
    <source>
        <dbReference type="EMBL" id="CAK9108444.1"/>
    </source>
</evidence>
<dbReference type="Gene3D" id="1.25.40.420">
    <property type="match status" value="1"/>
</dbReference>
<keyword evidence="2" id="KW-1185">Reference proteome</keyword>
<proteinExistence type="predicted"/>
<sequence length="99" mass="11162">MMCGLSRDGFCSWSESCPKQRTEAHLFDAKQLQRACLAFIKENVEAVANTPGFLKLTTDWPEVMLKVTLFNAGLCDNAAHSVVEAQREALRGLKRKRFE</sequence>
<protein>
    <submittedName>
        <fullName evidence="1">BTB/POZ and MATH domain-containing protein 3</fullName>
    </submittedName>
</protein>
<name>A0ABP0S810_9DINO</name>
<gene>
    <name evidence="1" type="ORF">SCF082_LOCUS50433</name>
</gene>